<dbReference type="PANTHER" id="PTHR11819">
    <property type="entry name" value="SOLUTE CARRIER FAMILY 5"/>
    <property type="match status" value="1"/>
</dbReference>
<gene>
    <name evidence="8" type="ORF">ElyMa_001217300</name>
</gene>
<comment type="caution">
    <text evidence="8">The sequence shown here is derived from an EMBL/GenBank/DDBJ whole genome shotgun (WGS) entry which is preliminary data.</text>
</comment>
<protein>
    <submittedName>
        <fullName evidence="8">Sodium/glucose cotransporter 2</fullName>
    </submittedName>
</protein>
<organism evidence="8 9">
    <name type="scientific">Elysia marginata</name>
    <dbReference type="NCBI Taxonomy" id="1093978"/>
    <lineage>
        <taxon>Eukaryota</taxon>
        <taxon>Metazoa</taxon>
        <taxon>Spiralia</taxon>
        <taxon>Lophotrochozoa</taxon>
        <taxon>Mollusca</taxon>
        <taxon>Gastropoda</taxon>
        <taxon>Heterobranchia</taxon>
        <taxon>Euthyneura</taxon>
        <taxon>Panpulmonata</taxon>
        <taxon>Sacoglossa</taxon>
        <taxon>Placobranchoidea</taxon>
        <taxon>Plakobranchidae</taxon>
        <taxon>Elysia</taxon>
    </lineage>
</organism>
<dbReference type="InterPro" id="IPR038377">
    <property type="entry name" value="Na/Glc_symporter_sf"/>
</dbReference>
<dbReference type="AlphaFoldDB" id="A0AAV4I891"/>
<keyword evidence="5 7" id="KW-0472">Membrane</keyword>
<feature type="transmembrane region" description="Helical" evidence="7">
    <location>
        <begin position="88"/>
        <end position="108"/>
    </location>
</feature>
<evidence type="ECO:0000256" key="2">
    <source>
        <dbReference type="ARBA" id="ARBA00006434"/>
    </source>
</evidence>
<evidence type="ECO:0000256" key="3">
    <source>
        <dbReference type="ARBA" id="ARBA00022692"/>
    </source>
</evidence>
<dbReference type="Proteomes" id="UP000762676">
    <property type="component" value="Unassembled WGS sequence"/>
</dbReference>
<dbReference type="PANTHER" id="PTHR11819:SF195">
    <property type="entry name" value="SODIUM_GLUCOSE COTRANSPORTER 4"/>
    <property type="match status" value="1"/>
</dbReference>
<dbReference type="Gene3D" id="1.20.1730.10">
    <property type="entry name" value="Sodium/glucose cotransporter"/>
    <property type="match status" value="1"/>
</dbReference>
<keyword evidence="3 7" id="KW-0812">Transmembrane</keyword>
<evidence type="ECO:0000256" key="1">
    <source>
        <dbReference type="ARBA" id="ARBA00004141"/>
    </source>
</evidence>
<feature type="transmembrane region" description="Helical" evidence="7">
    <location>
        <begin position="52"/>
        <end position="82"/>
    </location>
</feature>
<comment type="subcellular location">
    <subcellularLocation>
        <location evidence="1">Membrane</location>
        <topology evidence="1">Multi-pass membrane protein</topology>
    </subcellularLocation>
</comment>
<feature type="transmembrane region" description="Helical" evidence="7">
    <location>
        <begin position="12"/>
        <end position="31"/>
    </location>
</feature>
<name>A0AAV4I891_9GAST</name>
<keyword evidence="4 7" id="KW-1133">Transmembrane helix</keyword>
<keyword evidence="9" id="KW-1185">Reference proteome</keyword>
<comment type="similarity">
    <text evidence="2 6">Belongs to the sodium:solute symporter (SSF) (TC 2.A.21) family.</text>
</comment>
<evidence type="ECO:0000313" key="9">
    <source>
        <dbReference type="Proteomes" id="UP000762676"/>
    </source>
</evidence>
<dbReference type="GO" id="GO:0005412">
    <property type="term" value="F:D-glucose:sodium symporter activity"/>
    <property type="evidence" value="ECO:0007669"/>
    <property type="project" value="TreeGrafter"/>
</dbReference>
<evidence type="ECO:0000256" key="6">
    <source>
        <dbReference type="RuleBase" id="RU362091"/>
    </source>
</evidence>
<proteinExistence type="inferred from homology"/>
<dbReference type="EMBL" id="BMAT01002403">
    <property type="protein sequence ID" value="GFS06140.1"/>
    <property type="molecule type" value="Genomic_DNA"/>
</dbReference>
<evidence type="ECO:0000313" key="8">
    <source>
        <dbReference type="EMBL" id="GFS06140.1"/>
    </source>
</evidence>
<dbReference type="InterPro" id="IPR001734">
    <property type="entry name" value="Na/solute_symporter"/>
</dbReference>
<dbReference type="GO" id="GO:0005886">
    <property type="term" value="C:plasma membrane"/>
    <property type="evidence" value="ECO:0007669"/>
    <property type="project" value="TreeGrafter"/>
</dbReference>
<accession>A0AAV4I891</accession>
<evidence type="ECO:0000256" key="5">
    <source>
        <dbReference type="ARBA" id="ARBA00023136"/>
    </source>
</evidence>
<reference evidence="8 9" key="1">
    <citation type="journal article" date="2021" name="Elife">
        <title>Chloroplast acquisition without the gene transfer in kleptoplastic sea slugs, Plakobranchus ocellatus.</title>
        <authorList>
            <person name="Maeda T."/>
            <person name="Takahashi S."/>
            <person name="Yoshida T."/>
            <person name="Shimamura S."/>
            <person name="Takaki Y."/>
            <person name="Nagai Y."/>
            <person name="Toyoda A."/>
            <person name="Suzuki Y."/>
            <person name="Arimoto A."/>
            <person name="Ishii H."/>
            <person name="Satoh N."/>
            <person name="Nishiyama T."/>
            <person name="Hasebe M."/>
            <person name="Maruyama T."/>
            <person name="Minagawa J."/>
            <person name="Obokata J."/>
            <person name="Shigenobu S."/>
        </authorList>
    </citation>
    <scope>NUCLEOTIDE SEQUENCE [LARGE SCALE GENOMIC DNA]</scope>
</reference>
<dbReference type="Pfam" id="PF00474">
    <property type="entry name" value="SSF"/>
    <property type="match status" value="1"/>
</dbReference>
<evidence type="ECO:0000256" key="4">
    <source>
        <dbReference type="ARBA" id="ARBA00022989"/>
    </source>
</evidence>
<sequence length="131" mass="13923">MVDSLGGTNVHLGDIVVIAAYFAFVLFVGLWSSRQNRGSAGGYFLAGRNMNWIPVGASLFASNIGSLHFVGLAGSGAAAGIAVANYELNAIMVLMLLGYIFLPVYIASGVSRFIRLTKGNDMVLRHDILKN</sequence>
<evidence type="ECO:0000256" key="7">
    <source>
        <dbReference type="SAM" id="Phobius"/>
    </source>
</evidence>
<dbReference type="PROSITE" id="PS50283">
    <property type="entry name" value="NA_SOLUT_SYMP_3"/>
    <property type="match status" value="1"/>
</dbReference>